<accession>A0A914YEK3</accession>
<sequence length="249" mass="27721">MFGVQPIDAFVLEIMLNEVTDSGDSASHEVEKNRRFDVTTQTNSYESEELGRIGNELVALGLDLSDNPPIIPSTHTSAHSSPLHRQHSLIIDSQTSHEMISPPCYSQSSTTSSIISSTTPTSSSSTNNNNNNSHKPPPLIVNNINSASSGHLSNFHSPSHNPIVSAPVYPFYFNYQQQQSITSNGFSFDNIHTNGIQSAGPFNNQTFFDQQQQQQQQHHHHPQQQQQLQQQSQSHNNNNGYQSPHDFKF</sequence>
<evidence type="ECO:0000313" key="3">
    <source>
        <dbReference type="WBParaSite" id="PSU_v2.g17884.t1"/>
    </source>
</evidence>
<proteinExistence type="predicted"/>
<dbReference type="WBParaSite" id="PSU_v2.g17884.t1">
    <property type="protein sequence ID" value="PSU_v2.g17884.t1"/>
    <property type="gene ID" value="PSU_v2.g17884"/>
</dbReference>
<dbReference type="Proteomes" id="UP000887577">
    <property type="component" value="Unplaced"/>
</dbReference>
<keyword evidence="2" id="KW-1185">Reference proteome</keyword>
<evidence type="ECO:0000313" key="2">
    <source>
        <dbReference type="Proteomes" id="UP000887577"/>
    </source>
</evidence>
<dbReference type="AlphaFoldDB" id="A0A914YEK3"/>
<feature type="compositionally biased region" description="Low complexity" evidence="1">
    <location>
        <begin position="223"/>
        <end position="235"/>
    </location>
</feature>
<reference evidence="3" key="1">
    <citation type="submission" date="2022-11" db="UniProtKB">
        <authorList>
            <consortium name="WormBaseParasite"/>
        </authorList>
    </citation>
    <scope>IDENTIFICATION</scope>
</reference>
<feature type="region of interest" description="Disordered" evidence="1">
    <location>
        <begin position="209"/>
        <end position="249"/>
    </location>
</feature>
<evidence type="ECO:0000256" key="1">
    <source>
        <dbReference type="SAM" id="MobiDB-lite"/>
    </source>
</evidence>
<feature type="compositionally biased region" description="Low complexity" evidence="1">
    <location>
        <begin position="108"/>
        <end position="133"/>
    </location>
</feature>
<name>A0A914YEK3_9BILA</name>
<feature type="region of interest" description="Disordered" evidence="1">
    <location>
        <begin position="99"/>
        <end position="145"/>
    </location>
</feature>
<organism evidence="2 3">
    <name type="scientific">Panagrolaimus superbus</name>
    <dbReference type="NCBI Taxonomy" id="310955"/>
    <lineage>
        <taxon>Eukaryota</taxon>
        <taxon>Metazoa</taxon>
        <taxon>Ecdysozoa</taxon>
        <taxon>Nematoda</taxon>
        <taxon>Chromadorea</taxon>
        <taxon>Rhabditida</taxon>
        <taxon>Tylenchina</taxon>
        <taxon>Panagrolaimomorpha</taxon>
        <taxon>Panagrolaimoidea</taxon>
        <taxon>Panagrolaimidae</taxon>
        <taxon>Panagrolaimus</taxon>
    </lineage>
</organism>
<protein>
    <submittedName>
        <fullName evidence="3">Uncharacterized protein</fullName>
    </submittedName>
</protein>